<gene>
    <name evidence="2" type="ORF">IscW_ISCW002144</name>
</gene>
<feature type="region of interest" description="Disordered" evidence="1">
    <location>
        <begin position="1"/>
        <end position="21"/>
    </location>
</feature>
<dbReference type="PaxDb" id="6945-B7PAB3"/>
<dbReference type="EMBL" id="ABJB010318867">
    <property type="status" value="NOT_ANNOTATED_CDS"/>
    <property type="molecule type" value="Genomic_DNA"/>
</dbReference>
<dbReference type="EnsemblMetazoa" id="ISCW002144-RA">
    <property type="protein sequence ID" value="ISCW002144-PA"/>
    <property type="gene ID" value="ISCW002144"/>
</dbReference>
<dbReference type="EMBL" id="DS670561">
    <property type="protein sequence ID" value="EEC03535.1"/>
    <property type="molecule type" value="Genomic_DNA"/>
</dbReference>
<dbReference type="HOGENOM" id="CLU_2778669_0_0_1"/>
<evidence type="ECO:0000313" key="2">
    <source>
        <dbReference type="EMBL" id="EEC03535.1"/>
    </source>
</evidence>
<evidence type="ECO:0000313" key="4">
    <source>
        <dbReference type="Proteomes" id="UP000001555"/>
    </source>
</evidence>
<evidence type="ECO:0000313" key="3">
    <source>
        <dbReference type="EnsemblMetazoa" id="ISCW002144-PA"/>
    </source>
</evidence>
<dbReference type="VEuPathDB" id="VectorBase:ISCI002144"/>
<keyword evidence="4" id="KW-1185">Reference proteome</keyword>
<sequence>MAEKGTLLRCPTMHRSPSRDTVTRLTSVRICRKHCSQRDLLRTSAENSADVVQDLPFLAIAQQTTLQRV</sequence>
<dbReference type="VEuPathDB" id="VectorBase:ISCW002144"/>
<dbReference type="Proteomes" id="UP000001555">
    <property type="component" value="Unassembled WGS sequence"/>
</dbReference>
<organism>
    <name type="scientific">Ixodes scapularis</name>
    <name type="common">Black-legged tick</name>
    <name type="synonym">Deer tick</name>
    <dbReference type="NCBI Taxonomy" id="6945"/>
    <lineage>
        <taxon>Eukaryota</taxon>
        <taxon>Metazoa</taxon>
        <taxon>Ecdysozoa</taxon>
        <taxon>Arthropoda</taxon>
        <taxon>Chelicerata</taxon>
        <taxon>Arachnida</taxon>
        <taxon>Acari</taxon>
        <taxon>Parasitiformes</taxon>
        <taxon>Ixodida</taxon>
        <taxon>Ixodoidea</taxon>
        <taxon>Ixodidae</taxon>
        <taxon>Ixodinae</taxon>
        <taxon>Ixodes</taxon>
    </lineage>
</organism>
<reference evidence="2 4" key="1">
    <citation type="submission" date="2008-03" db="EMBL/GenBank/DDBJ databases">
        <title>Annotation of Ixodes scapularis.</title>
        <authorList>
            <consortium name="Ixodes scapularis Genome Project Consortium"/>
            <person name="Caler E."/>
            <person name="Hannick L.I."/>
            <person name="Bidwell S."/>
            <person name="Joardar V."/>
            <person name="Thiagarajan M."/>
            <person name="Amedeo P."/>
            <person name="Galinsky K.J."/>
            <person name="Schobel S."/>
            <person name="Inman J."/>
            <person name="Hostetler J."/>
            <person name="Miller J."/>
            <person name="Hammond M."/>
            <person name="Megy K."/>
            <person name="Lawson D."/>
            <person name="Kodira C."/>
            <person name="Sutton G."/>
            <person name="Meyer J."/>
            <person name="Hill C.A."/>
            <person name="Birren B."/>
            <person name="Nene V."/>
            <person name="Collins F."/>
            <person name="Alarcon-Chaidez F."/>
            <person name="Wikel S."/>
            <person name="Strausberg R."/>
        </authorList>
    </citation>
    <scope>NUCLEOTIDE SEQUENCE [LARGE SCALE GENOMIC DNA]</scope>
    <source>
        <strain evidence="4">Wikel</strain>
        <strain evidence="2">Wikel colony</strain>
    </source>
</reference>
<accession>B7PAB3</accession>
<protein>
    <submittedName>
        <fullName evidence="2 3">Uncharacterized protein</fullName>
    </submittedName>
</protein>
<reference evidence="3" key="2">
    <citation type="submission" date="2020-05" db="UniProtKB">
        <authorList>
            <consortium name="EnsemblMetazoa"/>
        </authorList>
    </citation>
    <scope>IDENTIFICATION</scope>
    <source>
        <strain evidence="3">wikel</strain>
    </source>
</reference>
<evidence type="ECO:0000256" key="1">
    <source>
        <dbReference type="SAM" id="MobiDB-lite"/>
    </source>
</evidence>
<name>B7PAB3_IXOSC</name>
<dbReference type="AlphaFoldDB" id="B7PAB3"/>
<proteinExistence type="predicted"/>
<dbReference type="InParanoid" id="B7PAB3"/>